<proteinExistence type="predicted"/>
<organism evidence="1 2">
    <name type="scientific">Henosepilachna vigintioctopunctata</name>
    <dbReference type="NCBI Taxonomy" id="420089"/>
    <lineage>
        <taxon>Eukaryota</taxon>
        <taxon>Metazoa</taxon>
        <taxon>Ecdysozoa</taxon>
        <taxon>Arthropoda</taxon>
        <taxon>Hexapoda</taxon>
        <taxon>Insecta</taxon>
        <taxon>Pterygota</taxon>
        <taxon>Neoptera</taxon>
        <taxon>Endopterygota</taxon>
        <taxon>Coleoptera</taxon>
        <taxon>Polyphaga</taxon>
        <taxon>Cucujiformia</taxon>
        <taxon>Coccinelloidea</taxon>
        <taxon>Coccinellidae</taxon>
        <taxon>Epilachninae</taxon>
        <taxon>Epilachnini</taxon>
        <taxon>Henosepilachna</taxon>
    </lineage>
</organism>
<comment type="caution">
    <text evidence="1">The sequence shown here is derived from an EMBL/GenBank/DDBJ whole genome shotgun (WGS) entry which is preliminary data.</text>
</comment>
<keyword evidence="2" id="KW-1185">Reference proteome</keyword>
<gene>
    <name evidence="1" type="ORF">WA026_019510</name>
</gene>
<protein>
    <recommendedName>
        <fullName evidence="3">Endonuclease/exonuclease/phosphatase domain-containing protein</fullName>
    </recommendedName>
</protein>
<accession>A0AAW1U041</accession>
<dbReference type="EMBL" id="JARQZJ010000013">
    <property type="protein sequence ID" value="KAK9872729.1"/>
    <property type="molecule type" value="Genomic_DNA"/>
</dbReference>
<sequence>MCDPTTEHLLSWEPLDDFYGSDHLPLEISIQRNIPYAQPQRSNRTLESSRNESIKKVFWSRSRRRRVPWWNERCELSNRNCKHADNRLKKYFTVEDSCRIQEIHVEYKKSRKRS</sequence>
<name>A0AAW1U041_9CUCU</name>
<evidence type="ECO:0008006" key="3">
    <source>
        <dbReference type="Google" id="ProtNLM"/>
    </source>
</evidence>
<reference evidence="1 2" key="1">
    <citation type="submission" date="2023-03" db="EMBL/GenBank/DDBJ databases">
        <title>Genome insight into feeding habits of ladybird beetles.</title>
        <authorList>
            <person name="Li H.-S."/>
            <person name="Huang Y.-H."/>
            <person name="Pang H."/>
        </authorList>
    </citation>
    <scope>NUCLEOTIDE SEQUENCE [LARGE SCALE GENOMIC DNA]</scope>
    <source>
        <strain evidence="1">SYSU_2023b</strain>
        <tissue evidence="1">Whole body</tissue>
    </source>
</reference>
<dbReference type="AlphaFoldDB" id="A0AAW1U041"/>
<dbReference type="Proteomes" id="UP001431783">
    <property type="component" value="Unassembled WGS sequence"/>
</dbReference>
<evidence type="ECO:0000313" key="2">
    <source>
        <dbReference type="Proteomes" id="UP001431783"/>
    </source>
</evidence>
<evidence type="ECO:0000313" key="1">
    <source>
        <dbReference type="EMBL" id="KAK9872729.1"/>
    </source>
</evidence>